<dbReference type="InterPro" id="IPR005112">
    <property type="entry name" value="dDENN_dom"/>
</dbReference>
<accession>A0A8H7Q7U6</accession>
<sequence length="186" mass="21873">MMFMSCTGKFRDKDDEIIYPILTRILECKLITHEGCTNQILHPCIPTCFDEQQIVCAFLRTYSSLLWNYRAGFAYSIEELNGNAPLAQSDAAFPPDQQQSDDPTKQPRFFSKERFLKGCDRDTRLTSLYQDYLSQFVNSQMFTQFITDRLTRSPREYEVLFFDELIKLKLNRSKLKLLKEDTPFLD</sequence>
<dbReference type="OrthoDB" id="6019893at2759"/>
<name>A0A8H7Q7U6_9FUNG</name>
<evidence type="ECO:0000259" key="1">
    <source>
        <dbReference type="Pfam" id="PF03455"/>
    </source>
</evidence>
<evidence type="ECO:0000313" key="2">
    <source>
        <dbReference type="EMBL" id="KAG2188069.1"/>
    </source>
</evidence>
<dbReference type="Proteomes" id="UP000612746">
    <property type="component" value="Unassembled WGS sequence"/>
</dbReference>
<reference evidence="2" key="1">
    <citation type="submission" date="2020-12" db="EMBL/GenBank/DDBJ databases">
        <title>Metabolic potential, ecology and presence of endohyphal bacteria is reflected in genomic diversity of Mucoromycotina.</title>
        <authorList>
            <person name="Muszewska A."/>
            <person name="Okrasinska A."/>
            <person name="Steczkiewicz K."/>
            <person name="Drgas O."/>
            <person name="Orlowska M."/>
            <person name="Perlinska-Lenart U."/>
            <person name="Aleksandrzak-Piekarczyk T."/>
            <person name="Szatraj K."/>
            <person name="Zielenkiewicz U."/>
            <person name="Pilsyk S."/>
            <person name="Malc E."/>
            <person name="Mieczkowski P."/>
            <person name="Kruszewska J.S."/>
            <person name="Biernat P."/>
            <person name="Pawlowska J."/>
        </authorList>
    </citation>
    <scope>NUCLEOTIDE SEQUENCE</scope>
    <source>
        <strain evidence="2">WA0000051536</strain>
    </source>
</reference>
<comment type="caution">
    <text evidence="2">The sequence shown here is derived from an EMBL/GenBank/DDBJ whole genome shotgun (WGS) entry which is preliminary data.</text>
</comment>
<dbReference type="Pfam" id="PF03455">
    <property type="entry name" value="dDENN"/>
    <property type="match status" value="1"/>
</dbReference>
<evidence type="ECO:0000313" key="3">
    <source>
        <dbReference type="Proteomes" id="UP000612746"/>
    </source>
</evidence>
<feature type="non-terminal residue" evidence="2">
    <location>
        <position position="1"/>
    </location>
</feature>
<organism evidence="2 3">
    <name type="scientific">Umbelopsis vinacea</name>
    <dbReference type="NCBI Taxonomy" id="44442"/>
    <lineage>
        <taxon>Eukaryota</taxon>
        <taxon>Fungi</taxon>
        <taxon>Fungi incertae sedis</taxon>
        <taxon>Mucoromycota</taxon>
        <taxon>Mucoromycotina</taxon>
        <taxon>Umbelopsidomycetes</taxon>
        <taxon>Umbelopsidales</taxon>
        <taxon>Umbelopsidaceae</taxon>
        <taxon>Umbelopsis</taxon>
    </lineage>
</organism>
<protein>
    <recommendedName>
        <fullName evidence="1">dDENN domain-containing protein</fullName>
    </recommendedName>
</protein>
<feature type="domain" description="dDENN" evidence="1">
    <location>
        <begin position="110"/>
        <end position="164"/>
    </location>
</feature>
<proteinExistence type="predicted"/>
<dbReference type="EMBL" id="JAEPRA010000002">
    <property type="protein sequence ID" value="KAG2188069.1"/>
    <property type="molecule type" value="Genomic_DNA"/>
</dbReference>
<keyword evidence="3" id="KW-1185">Reference proteome</keyword>
<gene>
    <name evidence="2" type="ORF">INT44_000820</name>
</gene>
<dbReference type="AlphaFoldDB" id="A0A8H7Q7U6"/>